<keyword evidence="3" id="KW-1185">Reference proteome</keyword>
<proteinExistence type="predicted"/>
<feature type="transmembrane region" description="Helical" evidence="1">
    <location>
        <begin position="176"/>
        <end position="197"/>
    </location>
</feature>
<sequence>MLTIYYEQAFRSTALLGHPLNNALNLIVIMGFIYLSRVKYKNLLLLLGMVGLLCFGSRGAIYGFISLTCLHYIIYRYLYNRNTFNVIGSTNKFYTYLYFIFGGLTLIVLLFYTHFGDRLLSVSVYDEGSAGARVRILAILDYVNAHEILWGLSSHRIDILKTRLDLEIIENFWLQWVLRFGLVFTFLLFISITALLYNRLYYLYINERLYLIALFFLVASTNNSLATSTGAISTFILCTAGFNPFRYLVKISTSDANGNPRAIHSANSYPNPNLELI</sequence>
<evidence type="ECO:0000313" key="2">
    <source>
        <dbReference type="EMBL" id="QEC73921.1"/>
    </source>
</evidence>
<evidence type="ECO:0000256" key="1">
    <source>
        <dbReference type="SAM" id="Phobius"/>
    </source>
</evidence>
<feature type="transmembrane region" description="Helical" evidence="1">
    <location>
        <begin position="43"/>
        <end position="73"/>
    </location>
</feature>
<feature type="transmembrane region" description="Helical" evidence="1">
    <location>
        <begin position="93"/>
        <end position="112"/>
    </location>
</feature>
<feature type="transmembrane region" description="Helical" evidence="1">
    <location>
        <begin position="20"/>
        <end position="36"/>
    </location>
</feature>
<reference evidence="2 3" key="1">
    <citation type="journal article" date="2017" name="Int. J. Syst. Evol. Microbiol.">
        <title>Arachidicoccus ginsenosidivorans sp. nov., with ginsenoside-converting activity isolated from ginseng cultivating soil.</title>
        <authorList>
            <person name="Siddiqi M.Z."/>
            <person name="Aslam Z."/>
            <person name="Im W.T."/>
        </authorList>
    </citation>
    <scope>NUCLEOTIDE SEQUENCE [LARGE SCALE GENOMIC DNA]</scope>
    <source>
        <strain evidence="2 3">Gsoil 809</strain>
    </source>
</reference>
<organism evidence="2 3">
    <name type="scientific">Arachidicoccus ginsenosidivorans</name>
    <dbReference type="NCBI Taxonomy" id="496057"/>
    <lineage>
        <taxon>Bacteria</taxon>
        <taxon>Pseudomonadati</taxon>
        <taxon>Bacteroidota</taxon>
        <taxon>Chitinophagia</taxon>
        <taxon>Chitinophagales</taxon>
        <taxon>Chitinophagaceae</taxon>
        <taxon>Arachidicoccus</taxon>
    </lineage>
</organism>
<dbReference type="KEGG" id="agi:FSB73_21900"/>
<gene>
    <name evidence="2" type="ORF">FSB73_21900</name>
</gene>
<dbReference type="Proteomes" id="UP000321291">
    <property type="component" value="Chromosome"/>
</dbReference>
<dbReference type="AlphaFoldDB" id="A0A5B8VS31"/>
<accession>A0A5B8VS31</accession>
<dbReference type="RefSeq" id="WP_146787280.1">
    <property type="nucleotide sequence ID" value="NZ_CP042434.1"/>
</dbReference>
<name>A0A5B8VS31_9BACT</name>
<keyword evidence="1" id="KW-1133">Transmembrane helix</keyword>
<keyword evidence="1" id="KW-0812">Transmembrane</keyword>
<feature type="transmembrane region" description="Helical" evidence="1">
    <location>
        <begin position="209"/>
        <end position="242"/>
    </location>
</feature>
<evidence type="ECO:0000313" key="3">
    <source>
        <dbReference type="Proteomes" id="UP000321291"/>
    </source>
</evidence>
<dbReference type="OrthoDB" id="7987387at2"/>
<keyword evidence="1" id="KW-0472">Membrane</keyword>
<dbReference type="EMBL" id="CP042434">
    <property type="protein sequence ID" value="QEC73921.1"/>
    <property type="molecule type" value="Genomic_DNA"/>
</dbReference>
<protein>
    <submittedName>
        <fullName evidence="2">Uncharacterized protein</fullName>
    </submittedName>
</protein>